<dbReference type="InterPro" id="IPR016989">
    <property type="entry name" value="Atp1_alphaprobac"/>
</dbReference>
<dbReference type="InterPro" id="IPR032820">
    <property type="entry name" value="ATPase_put"/>
</dbReference>
<keyword evidence="2" id="KW-0812">Transmembrane</keyword>
<keyword evidence="1" id="KW-0813">Transport</keyword>
<protein>
    <recommendedName>
        <fullName evidence="1">ATP synthase protein I</fullName>
    </recommendedName>
</protein>
<keyword evidence="1" id="KW-0375">Hydrogen ion transport</keyword>
<proteinExistence type="inferred from homology"/>
<reference evidence="4" key="1">
    <citation type="submission" date="2017-12" db="EMBL/GenBank/DDBJ databases">
        <title>Draft genome sequence of Telmatospirillum siberiense 26-4b1T, an acidotolerant peatland alphaproteobacterium potentially involved in sulfur cycling.</title>
        <authorList>
            <person name="Hausmann B."/>
            <person name="Pjevac P."/>
            <person name="Schreck K."/>
            <person name="Herbold C.W."/>
            <person name="Daims H."/>
            <person name="Wagner M."/>
            <person name="Pester M."/>
            <person name="Loy A."/>
        </authorList>
    </citation>
    <scope>NUCLEOTIDE SEQUENCE [LARGE SCALE GENOMIC DNA]</scope>
    <source>
        <strain evidence="4">26-4b1</strain>
    </source>
</reference>
<evidence type="ECO:0000256" key="2">
    <source>
        <dbReference type="SAM" id="Phobius"/>
    </source>
</evidence>
<dbReference type="EMBL" id="PIUM01000017">
    <property type="protein sequence ID" value="PKU23762.1"/>
    <property type="molecule type" value="Genomic_DNA"/>
</dbReference>
<dbReference type="PIRSF" id="PIRSF032126">
    <property type="entry name" value="F0F1_ATP_synthase_subunit_I"/>
    <property type="match status" value="1"/>
</dbReference>
<dbReference type="Proteomes" id="UP000233293">
    <property type="component" value="Unassembled WGS sequence"/>
</dbReference>
<sequence length="120" mass="13199">MSDEPREPRPLDDFDDRLRKARGLREVETRRETSRGGGMTGMGLGFRIATELVAGIAVGTLLGYVLDGWLGTRPWLMVVFLFLGAAAGTMNVYRAAKGLDDAVGLGEAQRRKERDRTNDS</sequence>
<keyword evidence="4" id="KW-1185">Reference proteome</keyword>
<organism evidence="3 4">
    <name type="scientific">Telmatospirillum siberiense</name>
    <dbReference type="NCBI Taxonomy" id="382514"/>
    <lineage>
        <taxon>Bacteria</taxon>
        <taxon>Pseudomonadati</taxon>
        <taxon>Pseudomonadota</taxon>
        <taxon>Alphaproteobacteria</taxon>
        <taxon>Rhodospirillales</taxon>
        <taxon>Rhodospirillaceae</taxon>
        <taxon>Telmatospirillum</taxon>
    </lineage>
</organism>
<feature type="transmembrane region" description="Helical" evidence="2">
    <location>
        <begin position="44"/>
        <end position="66"/>
    </location>
</feature>
<dbReference type="RefSeq" id="WP_101251398.1">
    <property type="nucleotide sequence ID" value="NZ_PIUM01000017.1"/>
</dbReference>
<comment type="function">
    <text evidence="1">A possible function for this protein is to guide the assembly of the membrane sector of the ATPase enzyme complex.</text>
</comment>
<evidence type="ECO:0000256" key="1">
    <source>
        <dbReference type="PIRNR" id="PIRNR032126"/>
    </source>
</evidence>
<keyword evidence="1 2" id="KW-0472">Membrane</keyword>
<keyword evidence="2" id="KW-1133">Transmembrane helix</keyword>
<dbReference type="Pfam" id="PF09527">
    <property type="entry name" value="ATPase_gene1"/>
    <property type="match status" value="1"/>
</dbReference>
<gene>
    <name evidence="3" type="ORF">CWS72_14815</name>
</gene>
<accession>A0A2N3PTN1</accession>
<dbReference type="GO" id="GO:0045259">
    <property type="term" value="C:proton-transporting ATP synthase complex"/>
    <property type="evidence" value="ECO:0007669"/>
    <property type="project" value="UniProtKB-UniRule"/>
</dbReference>
<comment type="similarity">
    <text evidence="1">Belongs to the bacterial AtpI family.</text>
</comment>
<keyword evidence="1" id="KW-0406">Ion transport</keyword>
<dbReference type="GO" id="GO:1902600">
    <property type="term" value="P:proton transmembrane transport"/>
    <property type="evidence" value="ECO:0007669"/>
    <property type="project" value="UniProtKB-KW"/>
</dbReference>
<name>A0A2N3PTN1_9PROT</name>
<evidence type="ECO:0000313" key="3">
    <source>
        <dbReference type="EMBL" id="PKU23762.1"/>
    </source>
</evidence>
<feature type="transmembrane region" description="Helical" evidence="2">
    <location>
        <begin position="72"/>
        <end position="93"/>
    </location>
</feature>
<dbReference type="AlphaFoldDB" id="A0A2N3PTN1"/>
<comment type="caution">
    <text evidence="3">The sequence shown here is derived from an EMBL/GenBank/DDBJ whole genome shotgun (WGS) entry which is preliminary data.</text>
</comment>
<evidence type="ECO:0000313" key="4">
    <source>
        <dbReference type="Proteomes" id="UP000233293"/>
    </source>
</evidence>
<dbReference type="OrthoDB" id="15401at2"/>